<dbReference type="Proteomes" id="UP000570678">
    <property type="component" value="Unassembled WGS sequence"/>
</dbReference>
<dbReference type="AlphaFoldDB" id="A0A846YND9"/>
<evidence type="ECO:0000313" key="3">
    <source>
        <dbReference type="EMBL" id="NKY60637.1"/>
    </source>
</evidence>
<accession>A0A846YND9</accession>
<keyword evidence="4" id="KW-1185">Reference proteome</keyword>
<sequence length="202" mass="19970">MKFGKFGAVAFMAVAAVGITAGSANAAPATATEGVTTVGQQQGVEYQSTLSSDAREVTTTVDAGTFVVTDNGATISLIAADGAEVTEVPLTFEVAGRSIPVGHEIADNGRSLTLTPDVAPADIAELKNISSFDRFLDQANQNLIGMIAGGVLGGFIGSLLGLGIFSIVTGPVGTVVGALAGGAAMGGQPFIDALTAVATGQP</sequence>
<evidence type="ECO:0000259" key="2">
    <source>
        <dbReference type="Pfam" id="PF26059"/>
    </source>
</evidence>
<dbReference type="EMBL" id="JAAXOT010000025">
    <property type="protein sequence ID" value="NKY60637.1"/>
    <property type="molecule type" value="Genomic_DNA"/>
</dbReference>
<feature type="domain" description="DUF8020" evidence="2">
    <location>
        <begin position="44"/>
        <end position="117"/>
    </location>
</feature>
<keyword evidence="1" id="KW-0732">Signal</keyword>
<proteinExistence type="predicted"/>
<feature type="chain" id="PRO_5033004437" description="DUF8020 domain-containing protein" evidence="1">
    <location>
        <begin position="27"/>
        <end position="202"/>
    </location>
</feature>
<dbReference type="RefSeq" id="WP_062971527.1">
    <property type="nucleotide sequence ID" value="NZ_JAAXOT010000025.1"/>
</dbReference>
<dbReference type="InterPro" id="IPR058333">
    <property type="entry name" value="DUF8020"/>
</dbReference>
<evidence type="ECO:0000313" key="4">
    <source>
        <dbReference type="Proteomes" id="UP000570678"/>
    </source>
</evidence>
<feature type="signal peptide" evidence="1">
    <location>
        <begin position="1"/>
        <end position="26"/>
    </location>
</feature>
<comment type="caution">
    <text evidence="3">The sequence shown here is derived from an EMBL/GenBank/DDBJ whole genome shotgun (WGS) entry which is preliminary data.</text>
</comment>
<protein>
    <recommendedName>
        <fullName evidence="2">DUF8020 domain-containing protein</fullName>
    </recommendedName>
</protein>
<dbReference type="Pfam" id="PF26059">
    <property type="entry name" value="DUF8020"/>
    <property type="match status" value="1"/>
</dbReference>
<name>A0A846YND9_9NOCA</name>
<reference evidence="3 4" key="1">
    <citation type="submission" date="2020-04" db="EMBL/GenBank/DDBJ databases">
        <title>MicrobeNet Type strains.</title>
        <authorList>
            <person name="Nicholson A.C."/>
        </authorList>
    </citation>
    <scope>NUCLEOTIDE SEQUENCE [LARGE SCALE GENOMIC DNA]</scope>
    <source>
        <strain evidence="3 4">JCM 3332</strain>
    </source>
</reference>
<gene>
    <name evidence="3" type="ORF">HGA15_31765</name>
</gene>
<evidence type="ECO:0000256" key="1">
    <source>
        <dbReference type="SAM" id="SignalP"/>
    </source>
</evidence>
<organism evidence="3 4">
    <name type="scientific">Nocardia flavorosea</name>
    <dbReference type="NCBI Taxonomy" id="53429"/>
    <lineage>
        <taxon>Bacteria</taxon>
        <taxon>Bacillati</taxon>
        <taxon>Actinomycetota</taxon>
        <taxon>Actinomycetes</taxon>
        <taxon>Mycobacteriales</taxon>
        <taxon>Nocardiaceae</taxon>
        <taxon>Nocardia</taxon>
    </lineage>
</organism>